<dbReference type="VEuPathDB" id="FungiDB:BDEG_27275"/>
<evidence type="ECO:0000256" key="2">
    <source>
        <dbReference type="ARBA" id="ARBA00007443"/>
    </source>
</evidence>
<evidence type="ECO:0000256" key="5">
    <source>
        <dbReference type="ARBA" id="ARBA00022964"/>
    </source>
</evidence>
<evidence type="ECO:0000256" key="6">
    <source>
        <dbReference type="ARBA" id="ARBA00023002"/>
    </source>
</evidence>
<name>A0A177WV56_BATDL</name>
<organism evidence="10 11">
    <name type="scientific">Batrachochytrium dendrobatidis (strain JEL423)</name>
    <dbReference type="NCBI Taxonomy" id="403673"/>
    <lineage>
        <taxon>Eukaryota</taxon>
        <taxon>Fungi</taxon>
        <taxon>Fungi incertae sedis</taxon>
        <taxon>Chytridiomycota</taxon>
        <taxon>Chytridiomycota incertae sedis</taxon>
        <taxon>Chytridiomycetes</taxon>
        <taxon>Rhizophydiales</taxon>
        <taxon>Rhizophydiales incertae sedis</taxon>
        <taxon>Batrachochytrium</taxon>
    </lineage>
</organism>
<evidence type="ECO:0000313" key="10">
    <source>
        <dbReference type="EMBL" id="OAJ43968.1"/>
    </source>
</evidence>
<dbReference type="eggNOG" id="KOG3844">
    <property type="taxonomic scope" value="Eukaryota"/>
</dbReference>
<evidence type="ECO:0000259" key="9">
    <source>
        <dbReference type="PROSITE" id="PS51471"/>
    </source>
</evidence>
<dbReference type="PANTHER" id="PTHR12117">
    <property type="entry name" value="HISTONE ACETYLTRANSFERASE COMPLEX"/>
    <property type="match status" value="1"/>
</dbReference>
<reference evidence="10 11" key="1">
    <citation type="submission" date="2006-10" db="EMBL/GenBank/DDBJ databases">
        <title>The Genome Sequence of Batrachochytrium dendrobatidis JEL423.</title>
        <authorList>
            <consortium name="The Broad Institute Genome Sequencing Platform"/>
            <person name="Birren B."/>
            <person name="Lander E."/>
            <person name="Galagan J."/>
            <person name="Cuomo C."/>
            <person name="Devon K."/>
            <person name="Jaffe D."/>
            <person name="Butler J."/>
            <person name="Alvarez P."/>
            <person name="Gnerre S."/>
            <person name="Grabherr M."/>
            <person name="Kleber M."/>
            <person name="Mauceli E."/>
            <person name="Brockman W."/>
            <person name="Young S."/>
            <person name="LaButti K."/>
            <person name="Sykes S."/>
            <person name="DeCaprio D."/>
            <person name="Crawford M."/>
            <person name="Koehrsen M."/>
            <person name="Engels R."/>
            <person name="Montgomery P."/>
            <person name="Pearson M."/>
            <person name="Howarth C."/>
            <person name="Larson L."/>
            <person name="White J."/>
            <person name="O'Leary S."/>
            <person name="Kodira C."/>
            <person name="Zeng Q."/>
            <person name="Yandava C."/>
            <person name="Alvarado L."/>
            <person name="Longcore J."/>
            <person name="James T."/>
        </authorList>
    </citation>
    <scope>NUCLEOTIDE SEQUENCE [LARGE SCALE GENOMIC DNA]</scope>
    <source>
        <strain evidence="10 11">JEL423</strain>
    </source>
</reference>
<dbReference type="Pfam" id="PF10637">
    <property type="entry name" value="Ofd1_CTDD"/>
    <property type="match status" value="1"/>
</dbReference>
<evidence type="ECO:0000256" key="4">
    <source>
        <dbReference type="ARBA" id="ARBA00022896"/>
    </source>
</evidence>
<dbReference type="InterPro" id="IPR006620">
    <property type="entry name" value="Pro_4_hyd_alph"/>
</dbReference>
<dbReference type="SMART" id="SM00702">
    <property type="entry name" value="P4Hc"/>
    <property type="match status" value="1"/>
</dbReference>
<dbReference type="PANTHER" id="PTHR12117:SF0">
    <property type="entry name" value="PROLYL 3-HYDROXYLASE OGFOD1"/>
    <property type="match status" value="1"/>
</dbReference>
<dbReference type="InterPro" id="IPR019601">
    <property type="entry name" value="Oxoglutarate/Fe-dep_Oase_C"/>
</dbReference>
<dbReference type="Proteomes" id="UP000077115">
    <property type="component" value="Unassembled WGS sequence"/>
</dbReference>
<gene>
    <name evidence="10" type="ORF">BDEG_27275</name>
</gene>
<proteinExistence type="inferred from homology"/>
<dbReference type="GO" id="GO:0005506">
    <property type="term" value="F:iron ion binding"/>
    <property type="evidence" value="ECO:0007669"/>
    <property type="project" value="InterPro"/>
</dbReference>
<evidence type="ECO:0000256" key="1">
    <source>
        <dbReference type="ARBA" id="ARBA00001961"/>
    </source>
</evidence>
<evidence type="ECO:0000256" key="8">
    <source>
        <dbReference type="ARBA" id="ARBA00047444"/>
    </source>
</evidence>
<accession>A0A177WV56</accession>
<dbReference type="STRING" id="403673.A0A177WV56"/>
<protein>
    <recommendedName>
        <fullName evidence="9">Fe2OG dioxygenase domain-containing protein</fullName>
    </recommendedName>
</protein>
<keyword evidence="5" id="KW-0223">Dioxygenase</keyword>
<comment type="catalytic activity">
    <reaction evidence="8">
        <text>[ribosomal protein uS12]-L-proline + 2-oxoglutarate + O2 = [ribosomal protein uS12]-(3S)-3-hydroxy-L-proline + succinate + CO2</text>
        <dbReference type="Rhea" id="RHEA:54156"/>
        <dbReference type="Rhea" id="RHEA-COMP:13816"/>
        <dbReference type="Rhea" id="RHEA-COMP:13818"/>
        <dbReference type="ChEBI" id="CHEBI:15379"/>
        <dbReference type="ChEBI" id="CHEBI:16526"/>
        <dbReference type="ChEBI" id="CHEBI:16810"/>
        <dbReference type="ChEBI" id="CHEBI:30031"/>
        <dbReference type="ChEBI" id="CHEBI:50342"/>
        <dbReference type="ChEBI" id="CHEBI:85428"/>
    </reaction>
</comment>
<dbReference type="EMBL" id="DS022311">
    <property type="protein sequence ID" value="OAJ43968.1"/>
    <property type="molecule type" value="Genomic_DNA"/>
</dbReference>
<comment type="similarity">
    <text evidence="2">Belongs to the TPA1 family.</text>
</comment>
<feature type="non-terminal residue" evidence="10">
    <location>
        <position position="1"/>
    </location>
</feature>
<keyword evidence="6" id="KW-0560">Oxidoreductase</keyword>
<evidence type="ECO:0000313" key="11">
    <source>
        <dbReference type="Proteomes" id="UP000077115"/>
    </source>
</evidence>
<dbReference type="InterPro" id="IPR051842">
    <property type="entry name" value="uS12_prolyl_hydroxylase"/>
</dbReference>
<dbReference type="Gene3D" id="2.60.120.620">
    <property type="entry name" value="q2cbj1_9rhob like domain"/>
    <property type="match status" value="2"/>
</dbReference>
<dbReference type="GO" id="GO:0031543">
    <property type="term" value="F:peptidyl-proline dioxygenase activity"/>
    <property type="evidence" value="ECO:0007669"/>
    <property type="project" value="UniProtKB-ARBA"/>
</dbReference>
<dbReference type="PROSITE" id="PS51471">
    <property type="entry name" value="FE2OG_OXY"/>
    <property type="match status" value="1"/>
</dbReference>
<dbReference type="GO" id="GO:0031418">
    <property type="term" value="F:L-ascorbic acid binding"/>
    <property type="evidence" value="ECO:0007669"/>
    <property type="project" value="UniProtKB-KW"/>
</dbReference>
<dbReference type="Pfam" id="PF13661">
    <property type="entry name" value="2OG-FeII_Oxy_4"/>
    <property type="match status" value="1"/>
</dbReference>
<evidence type="ECO:0000256" key="3">
    <source>
        <dbReference type="ARBA" id="ARBA00022723"/>
    </source>
</evidence>
<comment type="cofactor">
    <cofactor evidence="1">
        <name>L-ascorbate</name>
        <dbReference type="ChEBI" id="CHEBI:38290"/>
    </cofactor>
</comment>
<dbReference type="GO" id="GO:0006449">
    <property type="term" value="P:regulation of translational termination"/>
    <property type="evidence" value="ECO:0007669"/>
    <property type="project" value="TreeGrafter"/>
</dbReference>
<dbReference type="AlphaFoldDB" id="A0A177WV56"/>
<dbReference type="OrthoDB" id="430522at2759"/>
<reference evidence="10 11" key="2">
    <citation type="submission" date="2016-05" db="EMBL/GenBank/DDBJ databases">
        <title>Lineage-specific infection strategies underlie the spectrum of fungal disease in amphibians.</title>
        <authorList>
            <person name="Cuomo C.A."/>
            <person name="Farrer R.A."/>
            <person name="James T."/>
            <person name="Longcore J."/>
            <person name="Birren B."/>
        </authorList>
    </citation>
    <scope>NUCLEOTIDE SEQUENCE [LARGE SCALE GENOMIC DNA]</scope>
    <source>
        <strain evidence="10 11">JEL423</strain>
    </source>
</reference>
<sequence>MSNENTLEKRTAITNDIESAAKKHCSSAASAFTAVGFNSMYQSHECIAHMGNAFQQGQSTTYPLVSDKPSAQVYANPFRAVTLSSIFCPAFLSKVRSALLAQPFELKSNDLYHFYQSNDLKTTSDPVLATLRDTIYSLPFVKFIEEITGMKLSKTVDLSGHRYPENGYLLCHDDAIGSVEDGRRIAFIIYLVEEDWCADDGGMLQLFDCDDQGNPSRIVSSIVPQWNSMAFFEVLPTSHHEVQQVFCARDRVSISGWFHGPPQTIPKAPTSDMLSTHPALKKWLNPTYLVDKNMAAIQSRMAHESTVELQQFLNPDQYMLLKNALDQASFDCILGPANIQRVRVLGDTEVPAPEYIQLIDEFKGLLKSNVFSVYLESISGLELKRAPATASLRCFGPGDYTLMHDGGQEPLGLDVVFSCPVGEEHVEWNDTVWSGGMHYVFEKETLLSLFPKENTLFLVYRDQGTMRFVKMLTAKCEKLRREVSLVYEEHK</sequence>
<feature type="domain" description="Fe2OG dioxygenase" evidence="9">
    <location>
        <begin position="154"/>
        <end position="260"/>
    </location>
</feature>
<dbReference type="InterPro" id="IPR005123">
    <property type="entry name" value="Oxoglu/Fe-dep_dioxygenase_dom"/>
</dbReference>
<dbReference type="InterPro" id="IPR039558">
    <property type="entry name" value="TPA1/OFD1_N"/>
</dbReference>
<keyword evidence="3" id="KW-0479">Metal-binding</keyword>
<evidence type="ECO:0000256" key="7">
    <source>
        <dbReference type="ARBA" id="ARBA00023004"/>
    </source>
</evidence>
<dbReference type="GO" id="GO:0005737">
    <property type="term" value="C:cytoplasm"/>
    <property type="evidence" value="ECO:0007669"/>
    <property type="project" value="TreeGrafter"/>
</dbReference>
<keyword evidence="4" id="KW-0847">Vitamin C</keyword>
<keyword evidence="7" id="KW-0408">Iron</keyword>